<dbReference type="GO" id="GO:0033203">
    <property type="term" value="C:DNA helicase A complex"/>
    <property type="evidence" value="ECO:0007669"/>
    <property type="project" value="EnsemblFungi"/>
</dbReference>
<feature type="region of interest" description="Disordered" evidence="11">
    <location>
        <begin position="103"/>
        <end position="125"/>
    </location>
</feature>
<keyword evidence="10" id="KW-0539">Nucleus</keyword>
<dbReference type="InterPro" id="IPR048761">
    <property type="entry name" value="SMUBP-2_HCS1_1B"/>
</dbReference>
<evidence type="ECO:0000313" key="16">
    <source>
        <dbReference type="Proteomes" id="UP000094236"/>
    </source>
</evidence>
<dbReference type="Gene3D" id="2.40.30.270">
    <property type="match status" value="1"/>
</dbReference>
<feature type="domain" description="Helicase SMUBP-2/HCS1 1B" evidence="14">
    <location>
        <begin position="16"/>
        <end position="99"/>
    </location>
</feature>
<evidence type="ECO:0000256" key="8">
    <source>
        <dbReference type="ARBA" id="ARBA00022806"/>
    </source>
</evidence>
<evidence type="ECO:0000256" key="3">
    <source>
        <dbReference type="ARBA" id="ARBA00007913"/>
    </source>
</evidence>
<dbReference type="Proteomes" id="UP000094236">
    <property type="component" value="Unassembled WGS sequence"/>
</dbReference>
<dbReference type="EC" id="3.6.4.12" evidence="4"/>
<dbReference type="Pfam" id="PF13087">
    <property type="entry name" value="AAA_12"/>
    <property type="match status" value="1"/>
</dbReference>
<accession>A0A1E4U121</accession>
<evidence type="ECO:0000256" key="2">
    <source>
        <dbReference type="ARBA" id="ARBA00004496"/>
    </source>
</evidence>
<dbReference type="Gene3D" id="3.40.50.300">
    <property type="entry name" value="P-loop containing nucleotide triphosphate hydrolases"/>
    <property type="match status" value="2"/>
</dbReference>
<dbReference type="AlphaFoldDB" id="A0A1E4U121"/>
<dbReference type="NCBIfam" id="TIGR00376">
    <property type="entry name" value="IGHMBP2 family helicase"/>
    <property type="match status" value="1"/>
</dbReference>
<feature type="domain" description="DNA2/NAM7 helicase helicase" evidence="12">
    <location>
        <begin position="239"/>
        <end position="468"/>
    </location>
</feature>
<dbReference type="Pfam" id="PF21138">
    <property type="entry name" value="SMUBP-2_HCS1_1B"/>
    <property type="match status" value="1"/>
</dbReference>
<evidence type="ECO:0000256" key="10">
    <source>
        <dbReference type="ARBA" id="ARBA00023242"/>
    </source>
</evidence>
<dbReference type="GO" id="GO:0043601">
    <property type="term" value="C:nuclear replisome"/>
    <property type="evidence" value="ECO:0007669"/>
    <property type="project" value="EnsemblFungi"/>
</dbReference>
<keyword evidence="9" id="KW-0067">ATP-binding</keyword>
<dbReference type="GO" id="GO:0016787">
    <property type="term" value="F:hydrolase activity"/>
    <property type="evidence" value="ECO:0007669"/>
    <property type="project" value="UniProtKB-KW"/>
</dbReference>
<name>A0A1E4U121_PACTA</name>
<dbReference type="InterPro" id="IPR004483">
    <property type="entry name" value="SMUBP-2/Hcs1-like"/>
</dbReference>
<feature type="domain" description="DNA2/NAM7 helicase-like C-terminal" evidence="13">
    <location>
        <begin position="481"/>
        <end position="693"/>
    </location>
</feature>
<comment type="similarity">
    <text evidence="3">Belongs to the DNA2/NAM7 helicase family.</text>
</comment>
<dbReference type="InterPro" id="IPR050534">
    <property type="entry name" value="Coronavir_polyprotein_1ab"/>
</dbReference>
<evidence type="ECO:0000256" key="4">
    <source>
        <dbReference type="ARBA" id="ARBA00012551"/>
    </source>
</evidence>
<evidence type="ECO:0000256" key="9">
    <source>
        <dbReference type="ARBA" id="ARBA00022840"/>
    </source>
</evidence>
<proteinExistence type="inferred from homology"/>
<dbReference type="InterPro" id="IPR047187">
    <property type="entry name" value="SF1_C_Upf1"/>
</dbReference>
<reference evidence="16" key="1">
    <citation type="submission" date="2016-05" db="EMBL/GenBank/DDBJ databases">
        <title>Comparative genomics of biotechnologically important yeasts.</title>
        <authorList>
            <consortium name="DOE Joint Genome Institute"/>
            <person name="Riley R."/>
            <person name="Haridas S."/>
            <person name="Wolfe K.H."/>
            <person name="Lopes M.R."/>
            <person name="Hittinger C.T."/>
            <person name="Goker M."/>
            <person name="Salamov A."/>
            <person name="Wisecaver J."/>
            <person name="Long T.M."/>
            <person name="Aerts A.L."/>
            <person name="Barry K."/>
            <person name="Choi C."/>
            <person name="Clum A."/>
            <person name="Coughlan A.Y."/>
            <person name="Deshpande S."/>
            <person name="Douglass A.P."/>
            <person name="Hanson S.J."/>
            <person name="Klenk H.-P."/>
            <person name="Labutti K."/>
            <person name="Lapidus A."/>
            <person name="Lindquist E."/>
            <person name="Lipzen A."/>
            <person name="Meier-Kolthoff J.P."/>
            <person name="Ohm R.A."/>
            <person name="Otillar R.P."/>
            <person name="Pangilinan J."/>
            <person name="Peng Y."/>
            <person name="Rokas A."/>
            <person name="Rosa C.A."/>
            <person name="Scheuner C."/>
            <person name="Sibirny A.A."/>
            <person name="Slot J.C."/>
            <person name="Stielow J.B."/>
            <person name="Sun H."/>
            <person name="Kurtzman C.P."/>
            <person name="Blackwell M."/>
            <person name="Grigoriev I.V."/>
            <person name="Jeffries T.W."/>
        </authorList>
    </citation>
    <scope>NUCLEOTIDE SEQUENCE [LARGE SCALE GENOMIC DNA]</scope>
    <source>
        <strain evidence="16">NRRL Y-2460</strain>
    </source>
</reference>
<dbReference type="GO" id="GO:0003723">
    <property type="term" value="F:RNA binding"/>
    <property type="evidence" value="ECO:0007669"/>
    <property type="project" value="InterPro"/>
</dbReference>
<dbReference type="SUPFAM" id="SSF52540">
    <property type="entry name" value="P-loop containing nucleoside triphosphate hydrolases"/>
    <property type="match status" value="1"/>
</dbReference>
<dbReference type="GO" id="GO:0005524">
    <property type="term" value="F:ATP binding"/>
    <property type="evidence" value="ECO:0007669"/>
    <property type="project" value="UniProtKB-KW"/>
</dbReference>
<keyword evidence="7" id="KW-0378">Hydrolase</keyword>
<evidence type="ECO:0000256" key="11">
    <source>
        <dbReference type="SAM" id="MobiDB-lite"/>
    </source>
</evidence>
<evidence type="ECO:0000259" key="13">
    <source>
        <dbReference type="Pfam" id="PF13087"/>
    </source>
</evidence>
<dbReference type="OrthoDB" id="6513042at2759"/>
<organism evidence="15 16">
    <name type="scientific">Pachysolen tannophilus NRRL Y-2460</name>
    <dbReference type="NCBI Taxonomy" id="669874"/>
    <lineage>
        <taxon>Eukaryota</taxon>
        <taxon>Fungi</taxon>
        <taxon>Dikarya</taxon>
        <taxon>Ascomycota</taxon>
        <taxon>Saccharomycotina</taxon>
        <taxon>Pichiomycetes</taxon>
        <taxon>Pachysolenaceae</taxon>
        <taxon>Pachysolen</taxon>
    </lineage>
</organism>
<evidence type="ECO:0000256" key="5">
    <source>
        <dbReference type="ARBA" id="ARBA00022490"/>
    </source>
</evidence>
<dbReference type="EMBL" id="KV454011">
    <property type="protein sequence ID" value="ODV97692.1"/>
    <property type="molecule type" value="Genomic_DNA"/>
</dbReference>
<dbReference type="PANTHER" id="PTHR43788">
    <property type="entry name" value="DNA2/NAM7 HELICASE FAMILY MEMBER"/>
    <property type="match status" value="1"/>
</dbReference>
<sequence length="736" mass="83541">MSNIRLGDLFLESIHAEEVADYVQTAQLLSTLPPKALQQKGLAILNLSISNVRSGLSDKTIIELRKHANVITDGNESIENVDSIKIGDIVKIDKFSKNVGSSDDHKLKKKLKNSSNNKDKDSFENENEVEINGVVTKITSSQINVTLNEDSSHLAGSSSKVEDKLMKLYSSSDTKIWLVKLSNSITYKRMQSTMRKLKELEVHSSTKLVKILLGELQYDPPSEGTLTENLKTLKFFNEHLNESQKNAVNFSLLSDLTIVHGPFGTGKTSTIIEIIKQLLITKKSNRILVCGPSNISVDTILERLDGDFLNRGELIRIGHPARLLTTNLKYSLDLISRDSDQGMILKDVMDEINLNIRNLKKCKRSRERSEIYQNLKILRKDLKLRSKKVLNELILNSKVVVSTLHGAGSRELTSVELPNPSIPLFDTVIIDEVSQSLEPQCWIPIINHKNVQKLIIAGDNKQLSPTIKIENESSKNFKNLNMTLFDRLLKNYNGEENAKFLKFLNVQYRMNAKICYFPSYQLYNNLLQTDESCKDNLLTNLNGKILSNDDTTEAIIWYDTQGECFPERDLSQDSGEVSSSTLVSSKYNENEILVVLKHVSSLLASNVQQSDIGIISPYNAQVSFLKKVIYYKKNWKDIEISTVDGFQGREKEVIILSLVRSNSEQKIGFLKDFKRLNVSITRCKRQLCVIGDMELFQRCNNDFLKKWSQWCENNVDVRYPDLGDLLEEFGKDLEND</sequence>
<dbReference type="GO" id="GO:0043139">
    <property type="term" value="F:5'-3' DNA helicase activity"/>
    <property type="evidence" value="ECO:0007669"/>
    <property type="project" value="EnsemblFungi"/>
</dbReference>
<keyword evidence="8" id="KW-0347">Helicase</keyword>
<dbReference type="InterPro" id="IPR041679">
    <property type="entry name" value="DNA2/NAM7-like_C"/>
</dbReference>
<evidence type="ECO:0000259" key="14">
    <source>
        <dbReference type="Pfam" id="PF21138"/>
    </source>
</evidence>
<keyword evidence="5" id="KW-0963">Cytoplasm</keyword>
<dbReference type="InterPro" id="IPR041677">
    <property type="entry name" value="DNA2/NAM7_AAA_11"/>
</dbReference>
<dbReference type="GO" id="GO:0006301">
    <property type="term" value="P:DNA damage tolerance"/>
    <property type="evidence" value="ECO:0007669"/>
    <property type="project" value="EnsemblFungi"/>
</dbReference>
<dbReference type="PANTHER" id="PTHR43788:SF8">
    <property type="entry name" value="DNA-BINDING PROTEIN SMUBP-2"/>
    <property type="match status" value="1"/>
</dbReference>
<evidence type="ECO:0000313" key="15">
    <source>
        <dbReference type="EMBL" id="ODV97692.1"/>
    </source>
</evidence>
<dbReference type="InterPro" id="IPR027417">
    <property type="entry name" value="P-loop_NTPase"/>
</dbReference>
<dbReference type="GO" id="GO:0003677">
    <property type="term" value="F:DNA binding"/>
    <property type="evidence" value="ECO:0007669"/>
    <property type="project" value="InterPro"/>
</dbReference>
<dbReference type="FunFam" id="3.40.50.300:FF:000326">
    <property type="entry name" value="P-loop containing nucleoside triphosphate hydrolase"/>
    <property type="match status" value="1"/>
</dbReference>
<keyword evidence="16" id="KW-1185">Reference proteome</keyword>
<keyword evidence="6" id="KW-0547">Nucleotide-binding</keyword>
<dbReference type="GO" id="GO:0005737">
    <property type="term" value="C:cytoplasm"/>
    <property type="evidence" value="ECO:0007669"/>
    <property type="project" value="UniProtKB-SubCell"/>
</dbReference>
<dbReference type="CDD" id="cd18808">
    <property type="entry name" value="SF1_C_Upf1"/>
    <property type="match status" value="1"/>
</dbReference>
<protein>
    <recommendedName>
        <fullName evidence="4">DNA helicase</fullName>
        <ecNumber evidence="4">3.6.4.12</ecNumber>
    </recommendedName>
</protein>
<gene>
    <name evidence="15" type="ORF">PACTADRAFT_47561</name>
</gene>
<dbReference type="Pfam" id="PF13086">
    <property type="entry name" value="AAA_11"/>
    <property type="match status" value="1"/>
</dbReference>
<evidence type="ECO:0000256" key="6">
    <source>
        <dbReference type="ARBA" id="ARBA00022741"/>
    </source>
</evidence>
<evidence type="ECO:0000256" key="7">
    <source>
        <dbReference type="ARBA" id="ARBA00022801"/>
    </source>
</evidence>
<evidence type="ECO:0000256" key="1">
    <source>
        <dbReference type="ARBA" id="ARBA00004123"/>
    </source>
</evidence>
<evidence type="ECO:0000259" key="12">
    <source>
        <dbReference type="Pfam" id="PF13086"/>
    </source>
</evidence>
<comment type="subcellular location">
    <subcellularLocation>
        <location evidence="2">Cytoplasm</location>
    </subcellularLocation>
    <subcellularLocation>
        <location evidence="1">Nucleus</location>
    </subcellularLocation>
</comment>